<reference evidence="7 8" key="1">
    <citation type="submission" date="2018-05" db="EMBL/GenBank/DDBJ databases">
        <title>Genomic Encyclopedia of Type Strains, Phase IV (KMG-V): Genome sequencing to study the core and pangenomes of soil and plant-associated prokaryotes.</title>
        <authorList>
            <person name="Whitman W."/>
        </authorList>
    </citation>
    <scope>NUCLEOTIDE SEQUENCE [LARGE SCALE GENOMIC DNA]</scope>
    <source>
        <strain evidence="7 8">SLV-132</strain>
    </source>
</reference>
<accession>A0A316ESY9</accession>
<dbReference type="GO" id="GO:0008168">
    <property type="term" value="F:methyltransferase activity"/>
    <property type="evidence" value="ECO:0007669"/>
    <property type="project" value="UniProtKB-KW"/>
</dbReference>
<organism evidence="7 8">
    <name type="scientific">Cupriavidus plantarum</name>
    <dbReference type="NCBI Taxonomy" id="942865"/>
    <lineage>
        <taxon>Bacteria</taxon>
        <taxon>Pseudomonadati</taxon>
        <taxon>Pseudomonadota</taxon>
        <taxon>Betaproteobacteria</taxon>
        <taxon>Burkholderiales</taxon>
        <taxon>Burkholderiaceae</taxon>
        <taxon>Cupriavidus</taxon>
    </lineage>
</organism>
<dbReference type="Pfam" id="PF02353">
    <property type="entry name" value="CMAS"/>
    <property type="match status" value="1"/>
</dbReference>
<evidence type="ECO:0000256" key="5">
    <source>
        <dbReference type="ARBA" id="ARBA00023098"/>
    </source>
</evidence>
<dbReference type="RefSeq" id="WP_373561956.1">
    <property type="nucleotide sequence ID" value="NZ_CAJPUX010000005.1"/>
</dbReference>
<evidence type="ECO:0000313" key="7">
    <source>
        <dbReference type="EMBL" id="PWK33817.1"/>
    </source>
</evidence>
<dbReference type="Gene3D" id="3.40.50.150">
    <property type="entry name" value="Vaccinia Virus protein VP39"/>
    <property type="match status" value="1"/>
</dbReference>
<dbReference type="InterPro" id="IPR029063">
    <property type="entry name" value="SAM-dependent_MTases_sf"/>
</dbReference>
<evidence type="ECO:0000256" key="2">
    <source>
        <dbReference type="ARBA" id="ARBA00022603"/>
    </source>
</evidence>
<dbReference type="InterPro" id="IPR050723">
    <property type="entry name" value="CFA/CMAS"/>
</dbReference>
<dbReference type="CDD" id="cd02440">
    <property type="entry name" value="AdoMet_MTases"/>
    <property type="match status" value="1"/>
</dbReference>
<dbReference type="GO" id="GO:0008610">
    <property type="term" value="P:lipid biosynthetic process"/>
    <property type="evidence" value="ECO:0007669"/>
    <property type="project" value="InterPro"/>
</dbReference>
<comment type="similarity">
    <text evidence="1">Belongs to the CFA/CMAS family.</text>
</comment>
<evidence type="ECO:0000256" key="6">
    <source>
        <dbReference type="PIRSR" id="PIRSR003085-1"/>
    </source>
</evidence>
<keyword evidence="5" id="KW-0443">Lipid metabolism</keyword>
<dbReference type="EMBL" id="QGGT01000003">
    <property type="protein sequence ID" value="PWK33817.1"/>
    <property type="molecule type" value="Genomic_DNA"/>
</dbReference>
<comment type="caution">
    <text evidence="7">The sequence shown here is derived from an EMBL/GenBank/DDBJ whole genome shotgun (WGS) entry which is preliminary data.</text>
</comment>
<gene>
    <name evidence="7" type="ORF">C7419_103136</name>
</gene>
<keyword evidence="8" id="KW-1185">Reference proteome</keyword>
<keyword evidence="3" id="KW-0808">Transferase</keyword>
<dbReference type="Proteomes" id="UP000245754">
    <property type="component" value="Unassembled WGS sequence"/>
</dbReference>
<dbReference type="AlphaFoldDB" id="A0A316ESY9"/>
<evidence type="ECO:0000256" key="3">
    <source>
        <dbReference type="ARBA" id="ARBA00022679"/>
    </source>
</evidence>
<dbReference type="SUPFAM" id="SSF53335">
    <property type="entry name" value="S-adenosyl-L-methionine-dependent methyltransferases"/>
    <property type="match status" value="1"/>
</dbReference>
<evidence type="ECO:0000256" key="1">
    <source>
        <dbReference type="ARBA" id="ARBA00010815"/>
    </source>
</evidence>
<proteinExistence type="inferred from homology"/>
<feature type="active site" evidence="6">
    <location>
        <position position="390"/>
    </location>
</feature>
<evidence type="ECO:0000313" key="8">
    <source>
        <dbReference type="Proteomes" id="UP000245754"/>
    </source>
</evidence>
<name>A0A316ESY9_9BURK</name>
<dbReference type="GO" id="GO:0032259">
    <property type="term" value="P:methylation"/>
    <property type="evidence" value="ECO:0007669"/>
    <property type="project" value="UniProtKB-KW"/>
</dbReference>
<dbReference type="PANTHER" id="PTHR43667:SF2">
    <property type="entry name" value="FATTY ACID C-METHYL TRANSFERASE"/>
    <property type="match status" value="1"/>
</dbReference>
<sequence length="410" mass="46224">MNRSSSGLRVQSRLGDMPIAAGAFLAMLTRLTTGHLVVTLPDGRETIFGDPHAAPGARLTLRDWRACGRILRAGDIGFAEAWRDEWVDSPDVTALLRVAMRNQSVLPRTIVGTWLSRRWYQLRHLLRRNTPRGSRRNIHAHYDLGNPFYALWLDDTWSYSAALFDGDSGRTLHDAQEAKYAHIVETLQLRPGMRVLEIGCGWGGFAMHAARRGIHVRGVTISNAQLALARERVAEAGLGDHIDLALCDYRDLPARGDRYDAVVSIEMFEAVGEPYWRKYFDIVRGCLRPGGQAVIQTITIADAHFDAYRASSDFIREFIFPGGMLPSPERLSRVAARSGLAARRVLAFGPDYAETLRRWRQAFHARRDDVSAQGFDAAFLRLWHLYFCYCEAGFDEGRTDVMQFLLTREG</sequence>
<dbReference type="PIRSF" id="PIRSF003085">
    <property type="entry name" value="CMAS"/>
    <property type="match status" value="1"/>
</dbReference>
<dbReference type="InterPro" id="IPR003333">
    <property type="entry name" value="CMAS"/>
</dbReference>
<keyword evidence="4" id="KW-0949">S-adenosyl-L-methionine</keyword>
<keyword evidence="2" id="KW-0489">Methyltransferase</keyword>
<evidence type="ECO:0000256" key="4">
    <source>
        <dbReference type="ARBA" id="ARBA00022691"/>
    </source>
</evidence>
<dbReference type="GeneID" id="98342960"/>
<dbReference type="PANTHER" id="PTHR43667">
    <property type="entry name" value="CYCLOPROPANE-FATTY-ACYL-PHOSPHOLIPID SYNTHASE"/>
    <property type="match status" value="1"/>
</dbReference>
<protein>
    <submittedName>
        <fullName evidence="7">Cyclopropane-fatty-acyl-phospholipid synthase</fullName>
    </submittedName>
</protein>